<dbReference type="CDD" id="cd06423">
    <property type="entry name" value="CESA_like"/>
    <property type="match status" value="1"/>
</dbReference>
<dbReference type="GO" id="GO:0016757">
    <property type="term" value="F:glycosyltransferase activity"/>
    <property type="evidence" value="ECO:0007669"/>
    <property type="project" value="UniProtKB-KW"/>
</dbReference>
<feature type="transmembrane region" description="Helical" evidence="4">
    <location>
        <begin position="360"/>
        <end position="385"/>
    </location>
</feature>
<dbReference type="Gene3D" id="3.90.550.10">
    <property type="entry name" value="Spore Coat Polysaccharide Biosynthesis Protein SpsA, Chain A"/>
    <property type="match status" value="1"/>
</dbReference>
<keyword evidence="2" id="KW-0328">Glycosyltransferase</keyword>
<dbReference type="PANTHER" id="PTHR43630">
    <property type="entry name" value="POLY-BETA-1,6-N-ACETYL-D-GLUCOSAMINE SYNTHASE"/>
    <property type="match status" value="1"/>
</dbReference>
<gene>
    <name evidence="5" type="ORF">FL583_15190</name>
</gene>
<dbReference type="EMBL" id="VIRS01000009">
    <property type="protein sequence ID" value="TQS44277.1"/>
    <property type="molecule type" value="Genomic_DNA"/>
</dbReference>
<proteinExistence type="inferred from homology"/>
<dbReference type="InterPro" id="IPR029044">
    <property type="entry name" value="Nucleotide-diphossugar_trans"/>
</dbReference>
<evidence type="ECO:0000313" key="5">
    <source>
        <dbReference type="EMBL" id="TQS44277.1"/>
    </source>
</evidence>
<comment type="similarity">
    <text evidence="1">Belongs to the glycosyltransferase 2 family.</text>
</comment>
<evidence type="ECO:0000256" key="3">
    <source>
        <dbReference type="ARBA" id="ARBA00022679"/>
    </source>
</evidence>
<dbReference type="RefSeq" id="WP_142705269.1">
    <property type="nucleotide sequence ID" value="NZ_VIRS01000009.1"/>
</dbReference>
<evidence type="ECO:0000256" key="1">
    <source>
        <dbReference type="ARBA" id="ARBA00006739"/>
    </source>
</evidence>
<keyword evidence="4" id="KW-1133">Transmembrane helix</keyword>
<keyword evidence="4" id="KW-0812">Transmembrane</keyword>
<dbReference type="InParanoid" id="A0A545ASG6"/>
<keyword evidence="3 5" id="KW-0808">Transferase</keyword>
<feature type="transmembrane region" description="Helical" evidence="4">
    <location>
        <begin position="391"/>
        <end position="414"/>
    </location>
</feature>
<dbReference type="SUPFAM" id="SSF53448">
    <property type="entry name" value="Nucleotide-diphospho-sugar transferases"/>
    <property type="match status" value="1"/>
</dbReference>
<sequence>MDGLRDAVLAGLDVLGVFVLVYFLAINTSYLVLIGIAAAEFSRYLRRQPYQGHDETYTSPLTPPVSILVPAYNEELSIVGAVQAMLALRYPRFEVVVIVDGSTDRTLDRLVDAFDLVETQRVIPDEIPTRATVRAVYAARSGGWPLTVVHKNNGGRADALNTAINVARHPLLCMVDADSLLDPDALLAVAKPFADDPLRVVATGGVVRVVNGCSAIAGRITEIRTPKAWLPRVQIAEYLRAFLLGRTGWSRIGGLLVISGAFGLFRRDVVVDVGGLDPDCIGEDAELVVRLHRRLREVGRDYRIVFVGEPVSWTEVPGTVPVLGRQRRRWHRGLVEILLKHGRMMGNPRYGRIGTLALPYYLLFEAVAPIIELAGIVLVPLGLALGVVEPVFALQLLLVAYGYAILVTLTAITVEEFTFRRYHRWQDLLVIMLAATAENFGFRQLTAWWRVRGAWQALRRTKSDWGVMTRTGF</sequence>
<feature type="transmembrane region" description="Helical" evidence="4">
    <location>
        <begin position="14"/>
        <end position="39"/>
    </location>
</feature>
<name>A0A545ASG6_9ACTN</name>
<organism evidence="5 6">
    <name type="scientific">Cryptosporangium phraense</name>
    <dbReference type="NCBI Taxonomy" id="2593070"/>
    <lineage>
        <taxon>Bacteria</taxon>
        <taxon>Bacillati</taxon>
        <taxon>Actinomycetota</taxon>
        <taxon>Actinomycetes</taxon>
        <taxon>Cryptosporangiales</taxon>
        <taxon>Cryptosporangiaceae</taxon>
        <taxon>Cryptosporangium</taxon>
    </lineage>
</organism>
<protein>
    <submittedName>
        <fullName evidence="5">Glycosyltransferase family 2 protein</fullName>
    </submittedName>
</protein>
<dbReference type="OrthoDB" id="9797391at2"/>
<keyword evidence="6" id="KW-1185">Reference proteome</keyword>
<dbReference type="PANTHER" id="PTHR43630:SF1">
    <property type="entry name" value="POLY-BETA-1,6-N-ACETYL-D-GLUCOSAMINE SYNTHASE"/>
    <property type="match status" value="1"/>
</dbReference>
<keyword evidence="4" id="KW-0472">Membrane</keyword>
<dbReference type="Pfam" id="PF13641">
    <property type="entry name" value="Glyco_tranf_2_3"/>
    <property type="match status" value="1"/>
</dbReference>
<dbReference type="Proteomes" id="UP000317982">
    <property type="component" value="Unassembled WGS sequence"/>
</dbReference>
<dbReference type="AlphaFoldDB" id="A0A545ASG6"/>
<evidence type="ECO:0000256" key="4">
    <source>
        <dbReference type="SAM" id="Phobius"/>
    </source>
</evidence>
<reference evidence="5 6" key="1">
    <citation type="submission" date="2019-07" db="EMBL/GenBank/DDBJ databases">
        <title>Cryptosporangium phraense sp. nov., isolated from plant litter.</title>
        <authorList>
            <person name="Suriyachadkun C."/>
        </authorList>
    </citation>
    <scope>NUCLEOTIDE SEQUENCE [LARGE SCALE GENOMIC DNA]</scope>
    <source>
        <strain evidence="5 6">A-T 5661</strain>
    </source>
</reference>
<evidence type="ECO:0000313" key="6">
    <source>
        <dbReference type="Proteomes" id="UP000317982"/>
    </source>
</evidence>
<comment type="caution">
    <text evidence="5">The sequence shown here is derived from an EMBL/GenBank/DDBJ whole genome shotgun (WGS) entry which is preliminary data.</text>
</comment>
<evidence type="ECO:0000256" key="2">
    <source>
        <dbReference type="ARBA" id="ARBA00022676"/>
    </source>
</evidence>
<accession>A0A545ASG6</accession>